<dbReference type="SUPFAM" id="SSF52540">
    <property type="entry name" value="P-loop containing nucleoside triphosphate hydrolases"/>
    <property type="match status" value="1"/>
</dbReference>
<dbReference type="PANTHER" id="PTHR43423">
    <property type="entry name" value="ABC TRANSPORTER I FAMILY MEMBER 17"/>
    <property type="match status" value="1"/>
</dbReference>
<dbReference type="PROSITE" id="PS00211">
    <property type="entry name" value="ABC_TRANSPORTER_1"/>
    <property type="match status" value="1"/>
</dbReference>
<dbReference type="InterPro" id="IPR003593">
    <property type="entry name" value="AAA+_ATPase"/>
</dbReference>
<dbReference type="InterPro" id="IPR003439">
    <property type="entry name" value="ABC_transporter-like_ATP-bd"/>
</dbReference>
<feature type="region of interest" description="Disordered" evidence="5">
    <location>
        <begin position="1"/>
        <end position="28"/>
    </location>
</feature>
<dbReference type="InterPro" id="IPR027417">
    <property type="entry name" value="P-loop_NTPase"/>
</dbReference>
<dbReference type="OrthoDB" id="9802264at2"/>
<protein>
    <submittedName>
        <fullName evidence="6">Phosphate ABC transporter ATP-binding protein</fullName>
    </submittedName>
</protein>
<dbReference type="GO" id="GO:0035435">
    <property type="term" value="P:phosphate ion transmembrane transport"/>
    <property type="evidence" value="ECO:0007669"/>
    <property type="project" value="InterPro"/>
</dbReference>
<dbReference type="PANTHER" id="PTHR43423:SF1">
    <property type="entry name" value="ABC TRANSPORTER I FAMILY MEMBER 17"/>
    <property type="match status" value="1"/>
</dbReference>
<evidence type="ECO:0000256" key="2">
    <source>
        <dbReference type="ARBA" id="ARBA00022741"/>
    </source>
</evidence>
<keyword evidence="7" id="KW-1185">Reference proteome</keyword>
<keyword evidence="1" id="KW-0813">Transport</keyword>
<dbReference type="EMBL" id="CP023668">
    <property type="protein sequence ID" value="ATG97527.1"/>
    <property type="molecule type" value="Genomic_DNA"/>
</dbReference>
<reference evidence="6 7" key="1">
    <citation type="submission" date="2017-09" db="EMBL/GenBank/DDBJ databases">
        <title>SPAdes assembly of the Mesoplasma lactucae genome.</title>
        <authorList>
            <person name="Knight T.F."/>
            <person name="Rubinstein R."/>
            <person name="Citino T."/>
        </authorList>
    </citation>
    <scope>NUCLEOTIDE SEQUENCE [LARGE SCALE GENOMIC DNA]</scope>
    <source>
        <strain evidence="6 7">831-C4</strain>
    </source>
</reference>
<evidence type="ECO:0000256" key="1">
    <source>
        <dbReference type="ARBA" id="ARBA00022448"/>
    </source>
</evidence>
<dbReference type="SMART" id="SM00382">
    <property type="entry name" value="AAA"/>
    <property type="match status" value="1"/>
</dbReference>
<name>A0A291IS61_9MOLU</name>
<organism evidence="6 7">
    <name type="scientific">Mesoplasma lactucae ATCC 49193</name>
    <dbReference type="NCBI Taxonomy" id="81460"/>
    <lineage>
        <taxon>Bacteria</taxon>
        <taxon>Bacillati</taxon>
        <taxon>Mycoplasmatota</taxon>
        <taxon>Mollicutes</taxon>
        <taxon>Entomoplasmatales</taxon>
        <taxon>Entomoplasmataceae</taxon>
        <taxon>Mesoplasma</taxon>
    </lineage>
</organism>
<dbReference type="KEGG" id="mlac:CP520_02040"/>
<dbReference type="CDD" id="cd03260">
    <property type="entry name" value="ABC_PstB_phosphate_transporter"/>
    <property type="match status" value="1"/>
</dbReference>
<evidence type="ECO:0000256" key="3">
    <source>
        <dbReference type="ARBA" id="ARBA00022840"/>
    </source>
</evidence>
<sequence>MKTNKEKKEKIARVPKKKRPSKDKKKKECKTKKFFADFHKKKDEKANELTKIATEIANGDVENKEKTPGNTKKDTVVKIKDFNFFYNKGKKQALFDINMDIKENTITTFIGPSGCGKSTLLRAINRMNDLVDGSVSQGEIEVFDKNIYAPGYDVTELRTDVGMVFQKANPFPTSIFENVAYGPKSQGVKDKNVLKQLVQDALEKSALWEEVKDNLNGPALGLSGGQQQRLCIARAIAMHPKILLMDEPTSALDPIATLKVEELVLSLKKDYTIIMVTHSMAQATRISNYTGFFLKGELVEFSKTKKMFTNPKDQRTEDYISGRFSG</sequence>
<keyword evidence="3 6" id="KW-0067">ATP-binding</keyword>
<feature type="compositionally biased region" description="Basic and acidic residues" evidence="5">
    <location>
        <begin position="1"/>
        <end position="12"/>
    </location>
</feature>
<evidence type="ECO:0000256" key="4">
    <source>
        <dbReference type="ARBA" id="ARBA00023136"/>
    </source>
</evidence>
<evidence type="ECO:0000313" key="7">
    <source>
        <dbReference type="Proteomes" id="UP000232227"/>
    </source>
</evidence>
<dbReference type="Gene3D" id="3.40.50.300">
    <property type="entry name" value="P-loop containing nucleotide triphosphate hydrolases"/>
    <property type="match status" value="1"/>
</dbReference>
<feature type="compositionally biased region" description="Basic residues" evidence="5">
    <location>
        <begin position="13"/>
        <end position="28"/>
    </location>
</feature>
<dbReference type="InterPro" id="IPR005670">
    <property type="entry name" value="PstB-like"/>
</dbReference>
<dbReference type="PROSITE" id="PS50893">
    <property type="entry name" value="ABC_TRANSPORTER_2"/>
    <property type="match status" value="1"/>
</dbReference>
<accession>A0A291IS61</accession>
<evidence type="ECO:0000256" key="5">
    <source>
        <dbReference type="SAM" id="MobiDB-lite"/>
    </source>
</evidence>
<dbReference type="RefSeq" id="WP_096862815.1">
    <property type="nucleotide sequence ID" value="NZ_CP023668.1"/>
</dbReference>
<dbReference type="NCBIfam" id="TIGR00972">
    <property type="entry name" value="3a0107s01c2"/>
    <property type="match status" value="1"/>
</dbReference>
<dbReference type="GO" id="GO:0016020">
    <property type="term" value="C:membrane"/>
    <property type="evidence" value="ECO:0007669"/>
    <property type="project" value="InterPro"/>
</dbReference>
<proteinExistence type="predicted"/>
<evidence type="ECO:0000313" key="6">
    <source>
        <dbReference type="EMBL" id="ATG97527.1"/>
    </source>
</evidence>
<keyword evidence="2" id="KW-0547">Nucleotide-binding</keyword>
<dbReference type="GO" id="GO:0005315">
    <property type="term" value="F:phosphate transmembrane transporter activity"/>
    <property type="evidence" value="ECO:0007669"/>
    <property type="project" value="InterPro"/>
</dbReference>
<dbReference type="Pfam" id="PF00005">
    <property type="entry name" value="ABC_tran"/>
    <property type="match status" value="1"/>
</dbReference>
<dbReference type="GO" id="GO:0005524">
    <property type="term" value="F:ATP binding"/>
    <property type="evidence" value="ECO:0007669"/>
    <property type="project" value="UniProtKB-KW"/>
</dbReference>
<keyword evidence="4" id="KW-0472">Membrane</keyword>
<dbReference type="Proteomes" id="UP000232227">
    <property type="component" value="Chromosome"/>
</dbReference>
<dbReference type="AlphaFoldDB" id="A0A291IS61"/>
<dbReference type="InterPro" id="IPR017871">
    <property type="entry name" value="ABC_transporter-like_CS"/>
</dbReference>
<gene>
    <name evidence="6" type="primary">pstB</name>
    <name evidence="6" type="ORF">CP520_02040</name>
</gene>
<dbReference type="GO" id="GO:0016887">
    <property type="term" value="F:ATP hydrolysis activity"/>
    <property type="evidence" value="ECO:0007669"/>
    <property type="project" value="InterPro"/>
</dbReference>